<dbReference type="RefSeq" id="WP_115235686.1">
    <property type="nucleotide sequence ID" value="NZ_UGIF01000002.1"/>
</dbReference>
<dbReference type="EMBL" id="UGIF01000002">
    <property type="protein sequence ID" value="STP30230.1"/>
    <property type="molecule type" value="Genomic_DNA"/>
</dbReference>
<proteinExistence type="predicted"/>
<organism evidence="2 3">
    <name type="scientific">Enterococcus durans</name>
    <dbReference type="NCBI Taxonomy" id="53345"/>
    <lineage>
        <taxon>Bacteria</taxon>
        <taxon>Bacillati</taxon>
        <taxon>Bacillota</taxon>
        <taxon>Bacilli</taxon>
        <taxon>Lactobacillales</taxon>
        <taxon>Enterococcaceae</taxon>
        <taxon>Enterococcus</taxon>
    </lineage>
</organism>
<evidence type="ECO:0000313" key="3">
    <source>
        <dbReference type="Proteomes" id="UP000254070"/>
    </source>
</evidence>
<evidence type="ECO:0000313" key="2">
    <source>
        <dbReference type="EMBL" id="STP30230.1"/>
    </source>
</evidence>
<feature type="transmembrane region" description="Helical" evidence="1">
    <location>
        <begin position="209"/>
        <end position="235"/>
    </location>
</feature>
<evidence type="ECO:0000256" key="1">
    <source>
        <dbReference type="SAM" id="Phobius"/>
    </source>
</evidence>
<dbReference type="Proteomes" id="UP000254070">
    <property type="component" value="Unassembled WGS sequence"/>
</dbReference>
<feature type="transmembrane region" description="Helical" evidence="1">
    <location>
        <begin position="157"/>
        <end position="175"/>
    </location>
</feature>
<keyword evidence="1" id="KW-1133">Transmembrane helix</keyword>
<dbReference type="AlphaFoldDB" id="A0A377KM01"/>
<feature type="transmembrane region" description="Helical" evidence="1">
    <location>
        <begin position="287"/>
        <end position="304"/>
    </location>
</feature>
<feature type="transmembrane region" description="Helical" evidence="1">
    <location>
        <begin position="255"/>
        <end position="280"/>
    </location>
</feature>
<sequence length="366" mass="42078">MNYFTTLFLTERKNPKFLVFFFMIISLTLISFVATLTAKNDFLFAEIRADRGGVKNTLENFQQDTSTSTNDKILVKNLNQQTGLLARMEQSLLFEDNDLFNQAAVEMTAVRAEFFRLPQAKKYATNFPTPQQNALKQVFYQNIKATRQPLYAKNDRVILAVLVFFNFFSFGWFLLNSLLNCNIWLSDQLHLRTVQGFPISKTQRISTKLIFYLTVSLIGLLIPVIIAGATSLFVPSGSLTYPVAIYLNTYKTVPFWQYTGFLLGLSFLIALFSAIFSYSLNLLTKNLYLSIFLSFAAFFIPYFLGDTTKMLWFLPFNYLNPVAVLEGSHLATSQLGNYWSRIAILFLWTGILLGLISWKWPRRMKK</sequence>
<feature type="transmembrane region" description="Helical" evidence="1">
    <location>
        <begin position="17"/>
        <end position="38"/>
    </location>
</feature>
<name>A0A377KM01_9ENTE</name>
<keyword evidence="1" id="KW-0812">Transmembrane</keyword>
<gene>
    <name evidence="2" type="ORF">NCTC8129_02470</name>
</gene>
<feature type="transmembrane region" description="Helical" evidence="1">
    <location>
        <begin position="338"/>
        <end position="358"/>
    </location>
</feature>
<accession>A0A377KM01</accession>
<reference evidence="2 3" key="1">
    <citation type="submission" date="2018-06" db="EMBL/GenBank/DDBJ databases">
        <authorList>
            <consortium name="Pathogen Informatics"/>
            <person name="Doyle S."/>
        </authorList>
    </citation>
    <scope>NUCLEOTIDE SEQUENCE [LARGE SCALE GENOMIC DNA]</scope>
    <source>
        <strain evidence="2 3">NCTC8129</strain>
    </source>
</reference>
<keyword evidence="1" id="KW-0472">Membrane</keyword>
<protein>
    <submittedName>
        <fullName evidence="2">ABC-2 family transporter protein</fullName>
    </submittedName>
</protein>